<sequence>MTDSNLADLMQSFENFNLKTGFVTSSQKSSPQLSIDGYFFRISGDAKAATVNWRCIKTNLYCKAKCYTLGCNIGSEYTVYFNDDDDQQHSHGPDATGLAIKERRRILKERTGACAMSVPNVAPRQIFTSLVGCITSPDTIAALPSYDAERQVINRTKKSIRPDYPSQPETLKDIIIPDFLTLNLLNEPFLLHDSGVDDPDGYLIFASMSYLKLLENNDVFADGTFDIAPKLFKQVYTIHALFHGRCLPVAYCLLTRKTEKLYTTVLNSIKSHLASNPKSITSDYELAFINAAKKVLQCTIYGCFFHYKQAMFRLIQDLGLAVPYASCEKTRHFLKLPQVLAFVPIDEVFNKFNQS</sequence>
<keyword evidence="3" id="KW-0862">Zinc</keyword>
<proteinExistence type="predicted"/>
<evidence type="ECO:0000313" key="6">
    <source>
        <dbReference type="Proteomes" id="UP000663879"/>
    </source>
</evidence>
<evidence type="ECO:0000256" key="1">
    <source>
        <dbReference type="ARBA" id="ARBA00022723"/>
    </source>
</evidence>
<evidence type="ECO:0000256" key="2">
    <source>
        <dbReference type="ARBA" id="ARBA00022771"/>
    </source>
</evidence>
<dbReference type="InterPro" id="IPR007588">
    <property type="entry name" value="Znf_FLYWCH"/>
</dbReference>
<dbReference type="Gene3D" id="2.20.25.240">
    <property type="match status" value="1"/>
</dbReference>
<accession>A0A814DKF4</accession>
<dbReference type="GO" id="GO:0008270">
    <property type="term" value="F:zinc ion binding"/>
    <property type="evidence" value="ECO:0007669"/>
    <property type="project" value="UniProtKB-KW"/>
</dbReference>
<evidence type="ECO:0000256" key="3">
    <source>
        <dbReference type="ARBA" id="ARBA00022833"/>
    </source>
</evidence>
<keyword evidence="6" id="KW-1185">Reference proteome</keyword>
<protein>
    <recommendedName>
        <fullName evidence="4">FLYWCH-type domain-containing protein</fullName>
    </recommendedName>
</protein>
<name>A0A814DKF4_9BILA</name>
<organism evidence="5 6">
    <name type="scientific">Brachionus calyciflorus</name>
    <dbReference type="NCBI Taxonomy" id="104777"/>
    <lineage>
        <taxon>Eukaryota</taxon>
        <taxon>Metazoa</taxon>
        <taxon>Spiralia</taxon>
        <taxon>Gnathifera</taxon>
        <taxon>Rotifera</taxon>
        <taxon>Eurotatoria</taxon>
        <taxon>Monogononta</taxon>
        <taxon>Pseudotrocha</taxon>
        <taxon>Ploima</taxon>
        <taxon>Brachionidae</taxon>
        <taxon>Brachionus</taxon>
    </lineage>
</organism>
<dbReference type="EMBL" id="CAJNOC010002950">
    <property type="protein sequence ID" value="CAF0959597.1"/>
    <property type="molecule type" value="Genomic_DNA"/>
</dbReference>
<gene>
    <name evidence="5" type="ORF">OXX778_LOCUS14375</name>
</gene>
<reference evidence="5" key="1">
    <citation type="submission" date="2021-02" db="EMBL/GenBank/DDBJ databases">
        <authorList>
            <person name="Nowell W R."/>
        </authorList>
    </citation>
    <scope>NUCLEOTIDE SEQUENCE</scope>
    <source>
        <strain evidence="5">Ploen Becks lab</strain>
    </source>
</reference>
<dbReference type="OrthoDB" id="6577365at2759"/>
<keyword evidence="1" id="KW-0479">Metal-binding</keyword>
<keyword evidence="2" id="KW-0863">Zinc-finger</keyword>
<evidence type="ECO:0000259" key="4">
    <source>
        <dbReference type="Pfam" id="PF04500"/>
    </source>
</evidence>
<comment type="caution">
    <text evidence="5">The sequence shown here is derived from an EMBL/GenBank/DDBJ whole genome shotgun (WGS) entry which is preliminary data.</text>
</comment>
<evidence type="ECO:0000313" key="5">
    <source>
        <dbReference type="EMBL" id="CAF0959597.1"/>
    </source>
</evidence>
<feature type="domain" description="FLYWCH-type" evidence="4">
    <location>
        <begin position="24"/>
        <end position="81"/>
    </location>
</feature>
<dbReference type="AlphaFoldDB" id="A0A814DKF4"/>
<dbReference type="Proteomes" id="UP000663879">
    <property type="component" value="Unassembled WGS sequence"/>
</dbReference>
<dbReference type="Pfam" id="PF04500">
    <property type="entry name" value="FLYWCH"/>
    <property type="match status" value="1"/>
</dbReference>